<dbReference type="CDD" id="cd12263">
    <property type="entry name" value="RRM_ABT1_like"/>
    <property type="match status" value="1"/>
</dbReference>
<gene>
    <name evidence="9" type="ORF">BaRGS_00028103</name>
</gene>
<dbReference type="PANTHER" id="PTHR12311">
    <property type="entry name" value="ACTIVATOR OF BASAL TRANSCRIPTION 1"/>
    <property type="match status" value="1"/>
</dbReference>
<dbReference type="InterPro" id="IPR000504">
    <property type="entry name" value="RRM_dom"/>
</dbReference>
<name>A0ABD0K162_9CAEN</name>
<accession>A0ABD0K162</accession>
<dbReference type="InterPro" id="IPR012677">
    <property type="entry name" value="Nucleotide-bd_a/b_plait_sf"/>
</dbReference>
<protein>
    <recommendedName>
        <fullName evidence="3">Activator of basal transcription 1</fullName>
    </recommendedName>
</protein>
<feature type="domain" description="RRM" evidence="8">
    <location>
        <begin position="33"/>
        <end position="108"/>
    </location>
</feature>
<feature type="compositionally biased region" description="Basic and acidic residues" evidence="7">
    <location>
        <begin position="156"/>
        <end position="184"/>
    </location>
</feature>
<organism evidence="9 10">
    <name type="scientific">Batillaria attramentaria</name>
    <dbReference type="NCBI Taxonomy" id="370345"/>
    <lineage>
        <taxon>Eukaryota</taxon>
        <taxon>Metazoa</taxon>
        <taxon>Spiralia</taxon>
        <taxon>Lophotrochozoa</taxon>
        <taxon>Mollusca</taxon>
        <taxon>Gastropoda</taxon>
        <taxon>Caenogastropoda</taxon>
        <taxon>Sorbeoconcha</taxon>
        <taxon>Cerithioidea</taxon>
        <taxon>Batillariidae</taxon>
        <taxon>Batillaria</taxon>
    </lineage>
</organism>
<dbReference type="InterPro" id="IPR035979">
    <property type="entry name" value="RBD_domain_sf"/>
</dbReference>
<evidence type="ECO:0000256" key="1">
    <source>
        <dbReference type="ARBA" id="ARBA00004604"/>
    </source>
</evidence>
<feature type="region of interest" description="Disordered" evidence="7">
    <location>
        <begin position="156"/>
        <end position="239"/>
    </location>
</feature>
<evidence type="ECO:0000256" key="4">
    <source>
        <dbReference type="ARBA" id="ARBA00022884"/>
    </source>
</evidence>
<evidence type="ECO:0000256" key="5">
    <source>
        <dbReference type="ARBA" id="ARBA00023242"/>
    </source>
</evidence>
<proteinExistence type="inferred from homology"/>
<dbReference type="Proteomes" id="UP001519460">
    <property type="component" value="Unassembled WGS sequence"/>
</dbReference>
<feature type="compositionally biased region" description="Basic residues" evidence="7">
    <location>
        <begin position="214"/>
        <end position="228"/>
    </location>
</feature>
<dbReference type="Pfam" id="PF00076">
    <property type="entry name" value="RRM_1"/>
    <property type="match status" value="1"/>
</dbReference>
<dbReference type="InterPro" id="IPR039119">
    <property type="entry name" value="ABT1/Esf2"/>
</dbReference>
<evidence type="ECO:0000256" key="6">
    <source>
        <dbReference type="PROSITE-ProRule" id="PRU00176"/>
    </source>
</evidence>
<dbReference type="Gene3D" id="3.30.70.330">
    <property type="match status" value="1"/>
</dbReference>
<feature type="compositionally biased region" description="Basic and acidic residues" evidence="7">
    <location>
        <begin position="192"/>
        <end position="207"/>
    </location>
</feature>
<keyword evidence="5" id="KW-0539">Nucleus</keyword>
<dbReference type="PROSITE" id="PS50102">
    <property type="entry name" value="RRM"/>
    <property type="match status" value="1"/>
</dbReference>
<sequence>MEGNTSDAKDTSSQHPSQTKHKKVKDKKKDRSGVVYLSCVPQYMNVKQLREMMSRFGEIGNIFLQPDEKAPFSKKGRLFTEGWVEFADKDDAKQVALCLNNTQVGGRRKNPWYADIWNIKYLPKFKWSHLGEQRAYERAVHEQRLRTEISQVKREASFHTQSFEKSRKQKDMEERKRKRGETVPETKSYTFKVRDTEEEILAKKQRQEDDEGKTHKKKRMRVRDKKSTHRPDGEHGVGALSLAANKSLLQKLFSGGGGGGS</sequence>
<keyword evidence="4 6" id="KW-0694">RNA-binding</keyword>
<evidence type="ECO:0000256" key="7">
    <source>
        <dbReference type="SAM" id="MobiDB-lite"/>
    </source>
</evidence>
<dbReference type="GO" id="GO:0005730">
    <property type="term" value="C:nucleolus"/>
    <property type="evidence" value="ECO:0007669"/>
    <property type="project" value="UniProtKB-SubCell"/>
</dbReference>
<evidence type="ECO:0000313" key="10">
    <source>
        <dbReference type="Proteomes" id="UP001519460"/>
    </source>
</evidence>
<comment type="caution">
    <text evidence="9">The sequence shown here is derived from an EMBL/GenBank/DDBJ whole genome shotgun (WGS) entry which is preliminary data.</text>
</comment>
<keyword evidence="10" id="KW-1185">Reference proteome</keyword>
<reference evidence="9 10" key="1">
    <citation type="journal article" date="2023" name="Sci. Data">
        <title>Genome assembly of the Korean intertidal mud-creeper Batillaria attramentaria.</title>
        <authorList>
            <person name="Patra A.K."/>
            <person name="Ho P.T."/>
            <person name="Jun S."/>
            <person name="Lee S.J."/>
            <person name="Kim Y."/>
            <person name="Won Y.J."/>
        </authorList>
    </citation>
    <scope>NUCLEOTIDE SEQUENCE [LARGE SCALE GENOMIC DNA]</scope>
    <source>
        <strain evidence="9">Wonlab-2016</strain>
    </source>
</reference>
<dbReference type="EMBL" id="JACVVK020000277">
    <property type="protein sequence ID" value="KAK7480631.1"/>
    <property type="molecule type" value="Genomic_DNA"/>
</dbReference>
<dbReference type="SUPFAM" id="SSF54928">
    <property type="entry name" value="RNA-binding domain, RBD"/>
    <property type="match status" value="1"/>
</dbReference>
<dbReference type="AlphaFoldDB" id="A0ABD0K162"/>
<feature type="region of interest" description="Disordered" evidence="7">
    <location>
        <begin position="1"/>
        <end position="30"/>
    </location>
</feature>
<comment type="similarity">
    <text evidence="2">Belongs to the ESF2/ABP1 family.</text>
</comment>
<evidence type="ECO:0000313" key="9">
    <source>
        <dbReference type="EMBL" id="KAK7480631.1"/>
    </source>
</evidence>
<evidence type="ECO:0000256" key="2">
    <source>
        <dbReference type="ARBA" id="ARBA00005819"/>
    </source>
</evidence>
<comment type="subcellular location">
    <subcellularLocation>
        <location evidence="1">Nucleus</location>
        <location evidence="1">Nucleolus</location>
    </subcellularLocation>
</comment>
<dbReference type="PANTHER" id="PTHR12311:SF7">
    <property type="entry name" value="ACTIVATOR OF BASAL TRANSCRIPTION 1"/>
    <property type="match status" value="1"/>
</dbReference>
<dbReference type="GO" id="GO:0003723">
    <property type="term" value="F:RNA binding"/>
    <property type="evidence" value="ECO:0007669"/>
    <property type="project" value="UniProtKB-UniRule"/>
</dbReference>
<dbReference type="SMART" id="SM00360">
    <property type="entry name" value="RRM"/>
    <property type="match status" value="1"/>
</dbReference>
<evidence type="ECO:0000259" key="8">
    <source>
        <dbReference type="PROSITE" id="PS50102"/>
    </source>
</evidence>
<evidence type="ECO:0000256" key="3">
    <source>
        <dbReference type="ARBA" id="ARBA00020737"/>
    </source>
</evidence>
<dbReference type="InterPro" id="IPR034353">
    <property type="entry name" value="ABT1/ESF2_RRM"/>
</dbReference>